<evidence type="ECO:0000313" key="1">
    <source>
        <dbReference type="EMBL" id="OMH84335.1"/>
    </source>
</evidence>
<dbReference type="AlphaFoldDB" id="A0A1R1PTL5"/>
<organism evidence="1 2">
    <name type="scientific">Zancudomyces culisetae</name>
    <name type="common">Gut fungus</name>
    <name type="synonym">Smittium culisetae</name>
    <dbReference type="NCBI Taxonomy" id="1213189"/>
    <lineage>
        <taxon>Eukaryota</taxon>
        <taxon>Fungi</taxon>
        <taxon>Fungi incertae sedis</taxon>
        <taxon>Zoopagomycota</taxon>
        <taxon>Kickxellomycotina</taxon>
        <taxon>Harpellomycetes</taxon>
        <taxon>Harpellales</taxon>
        <taxon>Legeriomycetaceae</taxon>
        <taxon>Zancudomyces</taxon>
    </lineage>
</organism>
<name>A0A1R1PTL5_ZANCU</name>
<evidence type="ECO:0000313" key="2">
    <source>
        <dbReference type="Proteomes" id="UP000188320"/>
    </source>
</evidence>
<comment type="caution">
    <text evidence="1">The sequence shown here is derived from an EMBL/GenBank/DDBJ whole genome shotgun (WGS) entry which is preliminary data.</text>
</comment>
<sequence length="335" mass="37549">MAFHNDNIQHEQSSTKKIRLDPEVARDENKIPTEHSTPVVAAQEQTVGPIQSEEKRVKDKAVLECVNENIFEHMFLRRIVRENHGVSILKTQFNFVKLSKACAETSNNVQALGESPDMAEVIESESDPTCEMDSDSAMDTDIDVKAKDESRVVELDADERYRHTAVKKDPQDTSNILITLSSTQANIYDNEHCGDHLDIMSNYQVDSGLEIVCGGWVSTRNDAVFAVGLANGQIRIIIGSFNVPNNEENSCNFDVSSDGNYICTGNASGAIFIFNVNTGKVINKLHHKRSVRPITCCTFSKDSKSIIYGSDSSLLWRYDYIDAKRRMKWESFIKA</sequence>
<dbReference type="OrthoDB" id="7318948at2759"/>
<gene>
    <name evidence="1" type="ORF">AX774_g2135</name>
</gene>
<dbReference type="SUPFAM" id="SSF50978">
    <property type="entry name" value="WD40 repeat-like"/>
    <property type="match status" value="1"/>
</dbReference>
<dbReference type="InterPro" id="IPR036322">
    <property type="entry name" value="WD40_repeat_dom_sf"/>
</dbReference>
<dbReference type="InterPro" id="IPR015943">
    <property type="entry name" value="WD40/YVTN_repeat-like_dom_sf"/>
</dbReference>
<keyword evidence="2" id="KW-1185">Reference proteome</keyword>
<dbReference type="Proteomes" id="UP000188320">
    <property type="component" value="Unassembled WGS sequence"/>
</dbReference>
<protein>
    <submittedName>
        <fullName evidence="1">Uncharacterized protein</fullName>
    </submittedName>
</protein>
<dbReference type="Gene3D" id="2.130.10.10">
    <property type="entry name" value="YVTN repeat-like/Quinoprotein amine dehydrogenase"/>
    <property type="match status" value="1"/>
</dbReference>
<proteinExistence type="predicted"/>
<dbReference type="EMBL" id="LSSK01000210">
    <property type="protein sequence ID" value="OMH84335.1"/>
    <property type="molecule type" value="Genomic_DNA"/>
</dbReference>
<reference evidence="2" key="1">
    <citation type="submission" date="2017-01" db="EMBL/GenBank/DDBJ databases">
        <authorList>
            <person name="Wang Y."/>
            <person name="White M."/>
            <person name="Kvist S."/>
            <person name="Moncalvo J.-M."/>
        </authorList>
    </citation>
    <scope>NUCLEOTIDE SEQUENCE [LARGE SCALE GENOMIC DNA]</scope>
    <source>
        <strain evidence="2">COL-18-3</strain>
    </source>
</reference>
<accession>A0A1R1PTL5</accession>